<evidence type="ECO:0000313" key="3">
    <source>
        <dbReference type="Proteomes" id="UP001443914"/>
    </source>
</evidence>
<dbReference type="GO" id="GO:0007142">
    <property type="term" value="P:male meiosis II"/>
    <property type="evidence" value="ECO:0007669"/>
    <property type="project" value="InterPro"/>
</dbReference>
<dbReference type="Proteomes" id="UP001443914">
    <property type="component" value="Unassembled WGS sequence"/>
</dbReference>
<dbReference type="InterPro" id="IPR039300">
    <property type="entry name" value="JASON"/>
</dbReference>
<comment type="caution">
    <text evidence="2">The sequence shown here is derived from an EMBL/GenBank/DDBJ whole genome shotgun (WGS) entry which is preliminary data.</text>
</comment>
<name>A0AAW1L0H8_SAPOF</name>
<gene>
    <name evidence="2" type="ORF">RND81_05G221900</name>
</gene>
<evidence type="ECO:0000256" key="1">
    <source>
        <dbReference type="SAM" id="MobiDB-lite"/>
    </source>
</evidence>
<feature type="compositionally biased region" description="Low complexity" evidence="1">
    <location>
        <begin position="101"/>
        <end position="116"/>
    </location>
</feature>
<keyword evidence="3" id="KW-1185">Reference proteome</keyword>
<feature type="region of interest" description="Disordered" evidence="1">
    <location>
        <begin position="101"/>
        <end position="123"/>
    </location>
</feature>
<feature type="region of interest" description="Disordered" evidence="1">
    <location>
        <begin position="1"/>
        <end position="36"/>
    </location>
</feature>
<reference evidence="2" key="1">
    <citation type="submission" date="2024-03" db="EMBL/GenBank/DDBJ databases">
        <title>WGS assembly of Saponaria officinalis var. Norfolk2.</title>
        <authorList>
            <person name="Jenkins J."/>
            <person name="Shu S."/>
            <person name="Grimwood J."/>
            <person name="Barry K."/>
            <person name="Goodstein D."/>
            <person name="Schmutz J."/>
            <person name="Leebens-Mack J."/>
            <person name="Osbourn A."/>
        </authorList>
    </citation>
    <scope>NUCLEOTIDE SEQUENCE [LARGE SCALE GENOMIC DNA]</scope>
    <source>
        <strain evidence="2">JIC</strain>
    </source>
</reference>
<organism evidence="2 3">
    <name type="scientific">Saponaria officinalis</name>
    <name type="common">Common soapwort</name>
    <name type="synonym">Lychnis saponaria</name>
    <dbReference type="NCBI Taxonomy" id="3572"/>
    <lineage>
        <taxon>Eukaryota</taxon>
        <taxon>Viridiplantae</taxon>
        <taxon>Streptophyta</taxon>
        <taxon>Embryophyta</taxon>
        <taxon>Tracheophyta</taxon>
        <taxon>Spermatophyta</taxon>
        <taxon>Magnoliopsida</taxon>
        <taxon>eudicotyledons</taxon>
        <taxon>Gunneridae</taxon>
        <taxon>Pentapetalae</taxon>
        <taxon>Caryophyllales</taxon>
        <taxon>Caryophyllaceae</taxon>
        <taxon>Caryophylleae</taxon>
        <taxon>Saponaria</taxon>
    </lineage>
</organism>
<accession>A0AAW1L0H8</accession>
<protein>
    <submittedName>
        <fullName evidence="2">Uncharacterized protein</fullName>
    </submittedName>
</protein>
<proteinExistence type="predicted"/>
<dbReference type="AlphaFoldDB" id="A0AAW1L0H8"/>
<dbReference type="PANTHER" id="PTHR33318:SF4">
    <property type="entry name" value="OS04G0511700 PROTEIN"/>
    <property type="match status" value="1"/>
</dbReference>
<dbReference type="EMBL" id="JBDFQZ010000005">
    <property type="protein sequence ID" value="KAK9726533.1"/>
    <property type="molecule type" value="Genomic_DNA"/>
</dbReference>
<dbReference type="PANTHER" id="PTHR33318">
    <property type="entry name" value="ASPARTYL/GLUTAMYL-TRNA(ASN/GLN) AMIDOTRANSFERASE SUBUNIT"/>
    <property type="match status" value="1"/>
</dbReference>
<sequence>MLNPVENTARWKQLKAKRTSSLKQQKENFTKSASTLNGPENIYGVAVDASLSTWLSPTKATPIISEPISSSASMSSHGSNSVILREDRPILGALTMEELNQISASSSPRKSPIQSSNDKPLLG</sequence>
<evidence type="ECO:0000313" key="2">
    <source>
        <dbReference type="EMBL" id="KAK9726533.1"/>
    </source>
</evidence>